<evidence type="ECO:0000313" key="4">
    <source>
        <dbReference type="EMBL" id="MFC7303168.1"/>
    </source>
</evidence>
<keyword evidence="5" id="KW-1185">Reference proteome</keyword>
<dbReference type="EMBL" id="JBHTCF010000001">
    <property type="protein sequence ID" value="MFC7303168.1"/>
    <property type="molecule type" value="Genomic_DNA"/>
</dbReference>
<dbReference type="InterPro" id="IPR000868">
    <property type="entry name" value="Isochorismatase-like_dom"/>
</dbReference>
<accession>A0ABW2JCA1</accession>
<proteinExistence type="predicted"/>
<reference evidence="5" key="1">
    <citation type="journal article" date="2019" name="Int. J. Syst. Evol. Microbiol.">
        <title>The Global Catalogue of Microorganisms (GCM) 10K type strain sequencing project: providing services to taxonomists for standard genome sequencing and annotation.</title>
        <authorList>
            <consortium name="The Broad Institute Genomics Platform"/>
            <consortium name="The Broad Institute Genome Sequencing Center for Infectious Disease"/>
            <person name="Wu L."/>
            <person name="Ma J."/>
        </authorList>
    </citation>
    <scope>NUCLEOTIDE SEQUENCE [LARGE SCALE GENOMIC DNA]</scope>
    <source>
        <strain evidence="5">SYNS20</strain>
    </source>
</reference>
<protein>
    <submittedName>
        <fullName evidence="4">Isochorismatase family protein</fullName>
    </submittedName>
</protein>
<evidence type="ECO:0000259" key="3">
    <source>
        <dbReference type="Pfam" id="PF00857"/>
    </source>
</evidence>
<dbReference type="SUPFAM" id="SSF52499">
    <property type="entry name" value="Isochorismatase-like hydrolases"/>
    <property type="match status" value="1"/>
</dbReference>
<dbReference type="PANTHER" id="PTHR43540:SF6">
    <property type="entry name" value="ISOCHORISMATASE-LIKE DOMAIN-CONTAINING PROTEIN"/>
    <property type="match status" value="1"/>
</dbReference>
<comment type="caution">
    <text evidence="4">The sequence shown here is derived from an EMBL/GenBank/DDBJ whole genome shotgun (WGS) entry which is preliminary data.</text>
</comment>
<feature type="region of interest" description="Disordered" evidence="2">
    <location>
        <begin position="179"/>
        <end position="200"/>
    </location>
</feature>
<dbReference type="Gene3D" id="3.40.50.850">
    <property type="entry name" value="Isochorismatase-like"/>
    <property type="match status" value="1"/>
</dbReference>
<feature type="compositionally biased region" description="Low complexity" evidence="2">
    <location>
        <begin position="188"/>
        <end position="200"/>
    </location>
</feature>
<dbReference type="RefSeq" id="WP_381826045.1">
    <property type="nucleotide sequence ID" value="NZ_JBHTCF010000001.1"/>
</dbReference>
<sequence length="200" mass="21085">MSTLENRPNSALVVVDAQRGVVAAAHERDAVVANIAGLVDRARREDVPVVWVQDCGAHLAPGSEAWRIVPELTPDDTEPLVKKLYPDSFDDTTLETVLSGLAVGRLVVVGAQSDMCIRSTLHGALVRGYDAVLVGDAHTTEDLTSWGAPPPDQVIAHTNLYWSHHTAPGRTAETVASEDVDFGGGTRHGASGAGRRPAGA</sequence>
<evidence type="ECO:0000313" key="5">
    <source>
        <dbReference type="Proteomes" id="UP001596523"/>
    </source>
</evidence>
<dbReference type="InterPro" id="IPR036380">
    <property type="entry name" value="Isochorismatase-like_sf"/>
</dbReference>
<keyword evidence="1" id="KW-0378">Hydrolase</keyword>
<dbReference type="Proteomes" id="UP001596523">
    <property type="component" value="Unassembled WGS sequence"/>
</dbReference>
<feature type="domain" description="Isochorismatase-like" evidence="3">
    <location>
        <begin position="10"/>
        <end position="141"/>
    </location>
</feature>
<dbReference type="InterPro" id="IPR050272">
    <property type="entry name" value="Isochorismatase-like_hydrls"/>
</dbReference>
<evidence type="ECO:0000256" key="1">
    <source>
        <dbReference type="ARBA" id="ARBA00022801"/>
    </source>
</evidence>
<dbReference type="Pfam" id="PF00857">
    <property type="entry name" value="Isochorismatase"/>
    <property type="match status" value="1"/>
</dbReference>
<dbReference type="PANTHER" id="PTHR43540">
    <property type="entry name" value="PEROXYUREIDOACRYLATE/UREIDOACRYLATE AMIDOHYDROLASE-RELATED"/>
    <property type="match status" value="1"/>
</dbReference>
<gene>
    <name evidence="4" type="ORF">ACFQVC_02920</name>
</gene>
<evidence type="ECO:0000256" key="2">
    <source>
        <dbReference type="SAM" id="MobiDB-lite"/>
    </source>
</evidence>
<name>A0ABW2JCA1_9ACTN</name>
<organism evidence="4 5">
    <name type="scientific">Streptomyces monticola</name>
    <dbReference type="NCBI Taxonomy" id="2666263"/>
    <lineage>
        <taxon>Bacteria</taxon>
        <taxon>Bacillati</taxon>
        <taxon>Actinomycetota</taxon>
        <taxon>Actinomycetes</taxon>
        <taxon>Kitasatosporales</taxon>
        <taxon>Streptomycetaceae</taxon>
        <taxon>Streptomyces</taxon>
    </lineage>
</organism>